<dbReference type="Gene3D" id="3.40.50.300">
    <property type="entry name" value="P-loop containing nucleotide triphosphate hydrolases"/>
    <property type="match status" value="2"/>
</dbReference>
<evidence type="ECO:0000256" key="10">
    <source>
        <dbReference type="ARBA" id="ARBA00047984"/>
    </source>
</evidence>
<feature type="compositionally biased region" description="Basic and acidic residues" evidence="12">
    <location>
        <begin position="774"/>
        <end position="795"/>
    </location>
</feature>
<evidence type="ECO:0000256" key="6">
    <source>
        <dbReference type="ARBA" id="ARBA00022806"/>
    </source>
</evidence>
<feature type="compositionally biased region" description="Basic and acidic residues" evidence="12">
    <location>
        <begin position="648"/>
        <end position="657"/>
    </location>
</feature>
<feature type="compositionally biased region" description="Low complexity" evidence="12">
    <location>
        <begin position="756"/>
        <end position="766"/>
    </location>
</feature>
<evidence type="ECO:0000259" key="14">
    <source>
        <dbReference type="PROSITE" id="PS51194"/>
    </source>
</evidence>
<dbReference type="InterPro" id="IPR050079">
    <property type="entry name" value="DEAD_box_RNA_helicase"/>
</dbReference>
<keyword evidence="3" id="KW-0690">Ribosome biogenesis</keyword>
<feature type="region of interest" description="Disordered" evidence="12">
    <location>
        <begin position="22"/>
        <end position="57"/>
    </location>
</feature>
<evidence type="ECO:0000259" key="15">
    <source>
        <dbReference type="PROSITE" id="PS51195"/>
    </source>
</evidence>
<evidence type="ECO:0000256" key="3">
    <source>
        <dbReference type="ARBA" id="ARBA00022517"/>
    </source>
</evidence>
<feature type="compositionally biased region" description="Basic and acidic residues" evidence="12">
    <location>
        <begin position="717"/>
        <end position="733"/>
    </location>
</feature>
<feature type="compositionally biased region" description="Polar residues" evidence="12">
    <location>
        <begin position="207"/>
        <end position="220"/>
    </location>
</feature>
<feature type="domain" description="Helicase ATP-binding" evidence="13">
    <location>
        <begin position="250"/>
        <end position="428"/>
    </location>
</feature>
<dbReference type="GO" id="GO:0010467">
    <property type="term" value="P:gene expression"/>
    <property type="evidence" value="ECO:0007669"/>
    <property type="project" value="UniProtKB-ARBA"/>
</dbReference>
<evidence type="ECO:0000256" key="11">
    <source>
        <dbReference type="PROSITE-ProRule" id="PRU00552"/>
    </source>
</evidence>
<dbReference type="GO" id="GO:0003723">
    <property type="term" value="F:RNA binding"/>
    <property type="evidence" value="ECO:0007669"/>
    <property type="project" value="UniProtKB-KW"/>
</dbReference>
<evidence type="ECO:0000313" key="18">
    <source>
        <dbReference type="EMBL" id="TIC31114.1"/>
    </source>
</evidence>
<evidence type="ECO:0000313" key="23">
    <source>
        <dbReference type="Proteomes" id="UP000310685"/>
    </source>
</evidence>
<keyword evidence="7" id="KW-0067">ATP-binding</keyword>
<evidence type="ECO:0000256" key="4">
    <source>
        <dbReference type="ARBA" id="ARBA00022741"/>
    </source>
</evidence>
<dbReference type="PROSITE" id="PS00039">
    <property type="entry name" value="DEAD_ATP_HELICASE"/>
    <property type="match status" value="1"/>
</dbReference>
<dbReference type="Proteomes" id="UP000305362">
    <property type="component" value="Unassembled WGS sequence"/>
</dbReference>
<evidence type="ECO:0000313" key="19">
    <source>
        <dbReference type="EMBL" id="TIC60513.1"/>
    </source>
</evidence>
<dbReference type="SMART" id="SM00487">
    <property type="entry name" value="DEXDc"/>
    <property type="match status" value="1"/>
</dbReference>
<dbReference type="PANTHER" id="PTHR47959">
    <property type="entry name" value="ATP-DEPENDENT RNA HELICASE RHLE-RELATED"/>
    <property type="match status" value="1"/>
</dbReference>
<name>A0A4T0N063_9BASI</name>
<proteinExistence type="predicted"/>
<evidence type="ECO:0000256" key="8">
    <source>
        <dbReference type="ARBA" id="ARBA00022884"/>
    </source>
</evidence>
<feature type="compositionally biased region" description="Acidic residues" evidence="12">
    <location>
        <begin position="187"/>
        <end position="199"/>
    </location>
</feature>
<sequence>MNKNKVVDDFIGTIDSDEEIDEIEELEEPEQPKLSKKEQIQRRKNKEVIQDKPVSSKGKEIELEFDFENINNHLNLAKSDELQSINSSSIDNIIKKKLNTLDDTLKEKRKSVLDKSMSSYSYHSPLTTSDDIDDEEEDVNDDDTGSENDENIIDDDDDDPLASSDEENVEEDDEDDEDVEQDQKEENSDEDDSEEDEDEERKKNEFFAQQPTASTNKKNTFTSLGLSRPILKAISGLGFTHPTPIQKTVMPVALAGKDVVGQAVTGSGKTAAFILPVLERLMYRPKTSSKGGETRVLVLCPTRELAQQCFEVGQSLSKFMGDISFCLCVGGLSLKLQEQQLKQRPDVVIATPGRLIDHVRNSPSFTLDALDILIMDEADRMLEDGFKDELDEIVKECPKNRQTMLFSATMTDKVDELVRLSLNKPVRLFVDPKKSTAKGLTQEFVRIRSNSKNDLKERTATLLSLCRRTFKQRTIIFFRSKALAHRMRIMFGLMELNAEELHGDLSQEQRLNALERFKNQKSDYLLATDLASRGLDIKGVETVINFDLPNQIEIYLHRVGRTARAGTSGRSVSLIGETDRKMLKNIVKRSSAQSTDSIKHRIVPTDVLSDVAELVESLQDQIDEILKEEKEDRAIRVAEMELQKSKNMIEHEDEIKSRPARTWFQSEKEKKDSKEAGKEQYNANFDKGDADKTKKTHDSLGRKLNAFSGLSRKDRRKKEMKEELEADKNKSKGIDYAVRSAKKAVKPQRMSVLADSSAKSSQAKSQPSKKRKSTGFEEDKSVKAPKKSKEGERAKPGAAIGRSNKKPRAKGKGKK</sequence>
<feature type="compositionally biased region" description="Polar residues" evidence="12">
    <location>
        <begin position="116"/>
        <end position="129"/>
    </location>
</feature>
<evidence type="ECO:0000256" key="7">
    <source>
        <dbReference type="ARBA" id="ARBA00022840"/>
    </source>
</evidence>
<dbReference type="PROSITE" id="PS51192">
    <property type="entry name" value="HELICASE_ATP_BIND_1"/>
    <property type="match status" value="1"/>
</dbReference>
<evidence type="ECO:0000313" key="21">
    <source>
        <dbReference type="Proteomes" id="UP000305647"/>
    </source>
</evidence>
<dbReference type="EC" id="3.6.4.13" evidence="2"/>
<dbReference type="EMBL" id="SPRH01000077">
    <property type="protein sequence ID" value="TIB95895.1"/>
    <property type="molecule type" value="Genomic_DNA"/>
</dbReference>
<feature type="compositionally biased region" description="Basic residues" evidence="12">
    <location>
        <begin position="803"/>
        <end position="815"/>
    </location>
</feature>
<dbReference type="InterPro" id="IPR011545">
    <property type="entry name" value="DEAD/DEAH_box_helicase_dom"/>
</dbReference>
<evidence type="ECO:0000259" key="13">
    <source>
        <dbReference type="PROSITE" id="PS51192"/>
    </source>
</evidence>
<dbReference type="PROSITE" id="PS51195">
    <property type="entry name" value="Q_MOTIF"/>
    <property type="match status" value="1"/>
</dbReference>
<feature type="region of interest" description="Disordered" evidence="12">
    <location>
        <begin position="111"/>
        <end position="220"/>
    </location>
</feature>
<feature type="compositionally biased region" description="Acidic residues" evidence="12">
    <location>
        <begin position="130"/>
        <end position="180"/>
    </location>
</feature>
<dbReference type="OrthoDB" id="10259843at2759"/>
<keyword evidence="8" id="KW-0694">RNA-binding</keyword>
<dbReference type="GO" id="GO:0005524">
    <property type="term" value="F:ATP binding"/>
    <property type="evidence" value="ECO:0007669"/>
    <property type="project" value="UniProtKB-KW"/>
</dbReference>
<dbReference type="EMBL" id="SPRO01000014">
    <property type="protein sequence ID" value="TIC31114.1"/>
    <property type="molecule type" value="Genomic_DNA"/>
</dbReference>
<accession>A0A4T0N063</accession>
<dbReference type="GO" id="GO:0005829">
    <property type="term" value="C:cytosol"/>
    <property type="evidence" value="ECO:0007669"/>
    <property type="project" value="TreeGrafter"/>
</dbReference>
<keyword evidence="5" id="KW-0378">Hydrolase</keyword>
<feature type="compositionally biased region" description="Basic and acidic residues" evidence="12">
    <location>
        <begin position="666"/>
        <end position="678"/>
    </location>
</feature>
<organism evidence="16 23">
    <name type="scientific">Wallemia mellicola</name>
    <dbReference type="NCBI Taxonomy" id="1708541"/>
    <lineage>
        <taxon>Eukaryota</taxon>
        <taxon>Fungi</taxon>
        <taxon>Dikarya</taxon>
        <taxon>Basidiomycota</taxon>
        <taxon>Wallemiomycotina</taxon>
        <taxon>Wallemiomycetes</taxon>
        <taxon>Wallemiales</taxon>
        <taxon>Wallemiaceae</taxon>
        <taxon>Wallemia</taxon>
    </lineage>
</organism>
<dbReference type="CDD" id="cd18787">
    <property type="entry name" value="SF2_C_DEAD"/>
    <property type="match status" value="1"/>
</dbReference>
<evidence type="ECO:0000256" key="2">
    <source>
        <dbReference type="ARBA" id="ARBA00012552"/>
    </source>
</evidence>
<dbReference type="AlphaFoldDB" id="A0A4T0N063"/>
<keyword evidence="9" id="KW-0539">Nucleus</keyword>
<dbReference type="SUPFAM" id="SSF52540">
    <property type="entry name" value="P-loop containing nucleoside triphosphate hydrolases"/>
    <property type="match status" value="2"/>
</dbReference>
<evidence type="ECO:0000313" key="17">
    <source>
        <dbReference type="EMBL" id="TIB95895.1"/>
    </source>
</evidence>
<dbReference type="EMBL" id="SPRC01000015">
    <property type="protein sequence ID" value="TIB80529.1"/>
    <property type="molecule type" value="Genomic_DNA"/>
</dbReference>
<dbReference type="SMART" id="SM00490">
    <property type="entry name" value="HELICc"/>
    <property type="match status" value="1"/>
</dbReference>
<dbReference type="Pfam" id="PF00270">
    <property type="entry name" value="DEAD"/>
    <property type="match status" value="1"/>
</dbReference>
<dbReference type="GO" id="GO:0005634">
    <property type="term" value="C:nucleus"/>
    <property type="evidence" value="ECO:0007669"/>
    <property type="project" value="UniProtKB-SubCell"/>
</dbReference>
<evidence type="ECO:0000313" key="16">
    <source>
        <dbReference type="EMBL" id="TIB80529.1"/>
    </source>
</evidence>
<dbReference type="InterPro" id="IPR027417">
    <property type="entry name" value="P-loop_NTPase"/>
</dbReference>
<dbReference type="PROSITE" id="PS51194">
    <property type="entry name" value="HELICASE_CTER"/>
    <property type="match status" value="1"/>
</dbReference>
<feature type="short sequence motif" description="Q motif" evidence="11">
    <location>
        <begin position="219"/>
        <end position="247"/>
    </location>
</feature>
<dbReference type="PANTHER" id="PTHR47959:SF1">
    <property type="entry name" value="ATP-DEPENDENT RNA HELICASE DBPA"/>
    <property type="match status" value="1"/>
</dbReference>
<keyword evidence="4" id="KW-0547">Nucleotide-binding</keyword>
<dbReference type="CDD" id="cd17947">
    <property type="entry name" value="DEADc_DDX27"/>
    <property type="match status" value="1"/>
</dbReference>
<dbReference type="Proteomes" id="UP000310685">
    <property type="component" value="Unassembled WGS sequence"/>
</dbReference>
<reference evidence="20 21" key="1">
    <citation type="submission" date="2019-03" db="EMBL/GenBank/DDBJ databases">
        <title>Sequencing 25 genomes of Wallemia mellicola.</title>
        <authorList>
            <person name="Gostincar C."/>
        </authorList>
    </citation>
    <scope>NUCLEOTIDE SEQUENCE [LARGE SCALE GENOMIC DNA]</scope>
    <source>
        <strain evidence="17 22">EXF-1262</strain>
        <strain evidence="19 20">EXF-1277</strain>
        <strain evidence="16 23">EXF-6152</strain>
        <strain evidence="18 21">EXF-8738</strain>
    </source>
</reference>
<comment type="caution">
    <text evidence="16">The sequence shown here is derived from an EMBL/GenBank/DDBJ whole genome shotgun (WGS) entry which is preliminary data.</text>
</comment>
<feature type="domain" description="Helicase C-terminal" evidence="14">
    <location>
        <begin position="439"/>
        <end position="615"/>
    </location>
</feature>
<dbReference type="Proteomes" id="UP000305647">
    <property type="component" value="Unassembled WGS sequence"/>
</dbReference>
<evidence type="ECO:0000256" key="12">
    <source>
        <dbReference type="SAM" id="MobiDB-lite"/>
    </source>
</evidence>
<feature type="compositionally biased region" description="Basic and acidic residues" evidence="12">
    <location>
        <begin position="686"/>
        <end position="701"/>
    </location>
</feature>
<dbReference type="InterPro" id="IPR014014">
    <property type="entry name" value="RNA_helicase_DEAD_Q_motif"/>
</dbReference>
<dbReference type="InterPro" id="IPR000629">
    <property type="entry name" value="RNA-helicase_DEAD-box_CS"/>
</dbReference>
<feature type="compositionally biased region" description="Basic and acidic residues" evidence="12">
    <location>
        <begin position="30"/>
        <end position="50"/>
    </location>
</feature>
<dbReference type="EMBL" id="SPRV01000039">
    <property type="protein sequence ID" value="TIC60513.1"/>
    <property type="molecule type" value="Genomic_DNA"/>
</dbReference>
<protein>
    <recommendedName>
        <fullName evidence="2">RNA helicase</fullName>
        <ecNumber evidence="2">3.6.4.13</ecNumber>
    </recommendedName>
</protein>
<comment type="subcellular location">
    <subcellularLocation>
        <location evidence="1">Nucleus</location>
    </subcellularLocation>
</comment>
<gene>
    <name evidence="19" type="ORF">E3Q03_03163</name>
    <name evidence="18" type="ORF">E3Q10_01841</name>
    <name evidence="17" type="ORF">E3Q17_04104</name>
    <name evidence="16" type="ORF">E3Q22_01879</name>
</gene>
<feature type="region of interest" description="Disordered" evidence="12">
    <location>
        <begin position="648"/>
        <end position="815"/>
    </location>
</feature>
<dbReference type="GO" id="GO:0003724">
    <property type="term" value="F:RNA helicase activity"/>
    <property type="evidence" value="ECO:0007669"/>
    <property type="project" value="UniProtKB-EC"/>
</dbReference>
<evidence type="ECO:0000256" key="5">
    <source>
        <dbReference type="ARBA" id="ARBA00022801"/>
    </source>
</evidence>
<dbReference type="GO" id="GO:0042254">
    <property type="term" value="P:ribosome biogenesis"/>
    <property type="evidence" value="ECO:0007669"/>
    <property type="project" value="UniProtKB-KW"/>
</dbReference>
<dbReference type="InterPro" id="IPR014001">
    <property type="entry name" value="Helicase_ATP-bd"/>
</dbReference>
<dbReference type="Proteomes" id="UP000307169">
    <property type="component" value="Unassembled WGS sequence"/>
</dbReference>
<feature type="domain" description="DEAD-box RNA helicase Q" evidence="15">
    <location>
        <begin position="219"/>
        <end position="247"/>
    </location>
</feature>
<evidence type="ECO:0000256" key="9">
    <source>
        <dbReference type="ARBA" id="ARBA00023242"/>
    </source>
</evidence>
<dbReference type="InterPro" id="IPR001650">
    <property type="entry name" value="Helicase_C-like"/>
</dbReference>
<evidence type="ECO:0000313" key="20">
    <source>
        <dbReference type="Proteomes" id="UP000305362"/>
    </source>
</evidence>
<evidence type="ECO:0000256" key="1">
    <source>
        <dbReference type="ARBA" id="ARBA00004123"/>
    </source>
</evidence>
<keyword evidence="6" id="KW-0347">Helicase</keyword>
<comment type="catalytic activity">
    <reaction evidence="10">
        <text>ATP + H2O = ADP + phosphate + H(+)</text>
        <dbReference type="Rhea" id="RHEA:13065"/>
        <dbReference type="ChEBI" id="CHEBI:15377"/>
        <dbReference type="ChEBI" id="CHEBI:15378"/>
        <dbReference type="ChEBI" id="CHEBI:30616"/>
        <dbReference type="ChEBI" id="CHEBI:43474"/>
        <dbReference type="ChEBI" id="CHEBI:456216"/>
        <dbReference type="EC" id="3.6.4.13"/>
    </reaction>
</comment>
<evidence type="ECO:0000313" key="22">
    <source>
        <dbReference type="Proteomes" id="UP000307169"/>
    </source>
</evidence>
<dbReference type="GO" id="GO:0016787">
    <property type="term" value="F:hydrolase activity"/>
    <property type="evidence" value="ECO:0007669"/>
    <property type="project" value="UniProtKB-KW"/>
</dbReference>
<dbReference type="Pfam" id="PF00271">
    <property type="entry name" value="Helicase_C"/>
    <property type="match status" value="1"/>
</dbReference>